<keyword evidence="2" id="KW-0812">Transmembrane</keyword>
<keyword evidence="2" id="KW-0472">Membrane</keyword>
<organism evidence="4 5">
    <name type="scientific">Marinobacter algicola DG893</name>
    <dbReference type="NCBI Taxonomy" id="443152"/>
    <lineage>
        <taxon>Bacteria</taxon>
        <taxon>Pseudomonadati</taxon>
        <taxon>Pseudomonadota</taxon>
        <taxon>Gammaproteobacteria</taxon>
        <taxon>Pseudomonadales</taxon>
        <taxon>Marinobacteraceae</taxon>
        <taxon>Marinobacter</taxon>
    </lineage>
</organism>
<feature type="domain" description="Transglutaminase-like" evidence="3">
    <location>
        <begin position="282"/>
        <end position="429"/>
    </location>
</feature>
<protein>
    <submittedName>
        <fullName evidence="4">YD repeat protein</fullName>
    </submittedName>
</protein>
<dbReference type="Proteomes" id="UP000005856">
    <property type="component" value="Unassembled WGS sequence"/>
</dbReference>
<evidence type="ECO:0000313" key="4">
    <source>
        <dbReference type="EMBL" id="EDM46102.1"/>
    </source>
</evidence>
<evidence type="ECO:0000256" key="1">
    <source>
        <dbReference type="SAM" id="MobiDB-lite"/>
    </source>
</evidence>
<proteinExistence type="predicted"/>
<dbReference type="InterPro" id="IPR038765">
    <property type="entry name" value="Papain-like_cys_pep_sf"/>
</dbReference>
<feature type="compositionally biased region" description="Basic and acidic residues" evidence="1">
    <location>
        <begin position="198"/>
        <end position="210"/>
    </location>
</feature>
<sequence length="1034" mass="113542">MDAFRSGKISKGTSAFTAFMFTFVFYLSPNGKALADELTKEDIRQAKIERILESTPEKKLAHRLEKFKHKLSKELPNAVEKRNEGKGWVSKAMDTIGIGDMPLTAGEISELKNLKTGISRAYDEAITEFDQEGARLSARQGMPEGVKELIRERHAEALERVKKRYGTVEQDLEQLTTTQDAEEQKKILDKLSESLGNEKFKRSHTADDPNKLPWRAPSDKVREPKTNKRNLQAVLGIDSYANYVQVASSDLTPEMLVSDDVAVAKGVTEADLQETIDIQITDEIRVLAESLNNNPVEIYTWVHNNIRFVPSYGSIQGSQYTLETKRGNATDTASLLLSLLRAANIPAKYAYGTVEIPVDKVMNWVGGVTKPEAAQSLLGQGGIPNVALIEGGKITKIRMEHTWVEAFVDFEPSRGIKNRAGDNWIPMDASFKQYEFTEGMKLNDREPFDAQPLVSSIEEKAVTNEQEGWVENVPQGDIEAELQQFQNQVENYIAGQNPDATIGEVLGLQEIKILPPRPLAAGLPYQHIVTQDSFSELPDNLRHKFKYELATQSYGYPNPPFIRLNEPTVKLAGKKLALSFSPATDDDRAIIESYLPAPDPATGYINPETFPDGLPGYLINLVAELTIDGEVVQSSTAQTMGTELHETLGLFSPSHNWFTSNNTPIAGEHRAIGLDLQGISPDQAEALKYSLEETKLKLESRDSAQLAALSKQDVTGDLLHGTIMSYFAINDLQEEIQANSSNMVTYRLPSYGIFSTTLQPQYWFGVPRNTNFSGLTIDVDAVTFHGAAKDNDKQTRINFTRSSGTQWSANEHLVPEQVFSTPETPTYGISAVKALALAGADGQKIWTVDKGNVSLALSQINLSPEVETEIRNAVLAGKIATVHEQKLAYRNWVGSGYLLIDPETGAGAYKIAGGSNGGFLDGLGYIATWLGLGFAYKELLALIATSPSIAQIFSQIGSFLFALSFGLSVYDLATNCSDVDAARLFIVVYTVVTLMVLALLTVFAGPVGTIIGLSLLGFGLNRMTSLIKSTPLCR</sequence>
<dbReference type="AlphaFoldDB" id="A6F565"/>
<keyword evidence="2" id="KW-1133">Transmembrane helix</keyword>
<dbReference type="Pfam" id="PF01841">
    <property type="entry name" value="Transglut_core"/>
    <property type="match status" value="1"/>
</dbReference>
<feature type="transmembrane region" description="Helical" evidence="2">
    <location>
        <begin position="984"/>
        <end position="1004"/>
    </location>
</feature>
<name>A6F565_9GAMM</name>
<dbReference type="SUPFAM" id="SSF54001">
    <property type="entry name" value="Cysteine proteinases"/>
    <property type="match status" value="1"/>
</dbReference>
<feature type="region of interest" description="Disordered" evidence="1">
    <location>
        <begin position="198"/>
        <end position="224"/>
    </location>
</feature>
<evidence type="ECO:0000259" key="3">
    <source>
        <dbReference type="Pfam" id="PF01841"/>
    </source>
</evidence>
<dbReference type="InterPro" id="IPR002931">
    <property type="entry name" value="Transglutaminase-like"/>
</dbReference>
<feature type="transmembrane region" description="Helical" evidence="2">
    <location>
        <begin position="952"/>
        <end position="972"/>
    </location>
</feature>
<dbReference type="eggNOG" id="COG1305">
    <property type="taxonomic scope" value="Bacteria"/>
</dbReference>
<dbReference type="EMBL" id="ABCP01000053">
    <property type="protein sequence ID" value="EDM46102.1"/>
    <property type="molecule type" value="Genomic_DNA"/>
</dbReference>
<gene>
    <name evidence="4" type="ORF">MDG893_19269</name>
</gene>
<evidence type="ECO:0000256" key="2">
    <source>
        <dbReference type="SAM" id="Phobius"/>
    </source>
</evidence>
<dbReference type="Gene3D" id="3.10.620.30">
    <property type="match status" value="1"/>
</dbReference>
<dbReference type="STRING" id="443152.MDG893_19269"/>
<comment type="caution">
    <text evidence="4">The sequence shown here is derived from an EMBL/GenBank/DDBJ whole genome shotgun (WGS) entry which is preliminary data.</text>
</comment>
<reference evidence="4 5" key="1">
    <citation type="submission" date="2007-06" db="EMBL/GenBank/DDBJ databases">
        <authorList>
            <person name="Green D."/>
            <person name="Ferriera S."/>
            <person name="Johnson J."/>
            <person name="Kravitz S."/>
            <person name="Beeson K."/>
            <person name="Sutton G."/>
            <person name="Rogers Y.-H."/>
            <person name="Friedman R."/>
            <person name="Frazier M."/>
            <person name="Venter J.C."/>
        </authorList>
    </citation>
    <scope>NUCLEOTIDE SEQUENCE [LARGE SCALE GENOMIC DNA]</scope>
    <source>
        <strain evidence="4 5">DG893</strain>
    </source>
</reference>
<accession>A6F565</accession>
<evidence type="ECO:0000313" key="5">
    <source>
        <dbReference type="Proteomes" id="UP000005856"/>
    </source>
</evidence>
<keyword evidence="5" id="KW-1185">Reference proteome</keyword>